<evidence type="ECO:0000259" key="2">
    <source>
        <dbReference type="PROSITE" id="PS50966"/>
    </source>
</evidence>
<dbReference type="PANTHER" id="PTHR47718:SF13">
    <property type="entry name" value="OS09G0290500 PROTEIN"/>
    <property type="match status" value="1"/>
</dbReference>
<evidence type="ECO:0000313" key="4">
    <source>
        <dbReference type="RefSeq" id="XP_056688661.1"/>
    </source>
</evidence>
<dbReference type="InterPro" id="IPR007527">
    <property type="entry name" value="Znf_SWIM"/>
</dbReference>
<organism evidence="3 4">
    <name type="scientific">Spinacia oleracea</name>
    <name type="common">Spinach</name>
    <dbReference type="NCBI Taxonomy" id="3562"/>
    <lineage>
        <taxon>Eukaryota</taxon>
        <taxon>Viridiplantae</taxon>
        <taxon>Streptophyta</taxon>
        <taxon>Embryophyta</taxon>
        <taxon>Tracheophyta</taxon>
        <taxon>Spermatophyta</taxon>
        <taxon>Magnoliopsida</taxon>
        <taxon>eudicotyledons</taxon>
        <taxon>Gunneridae</taxon>
        <taxon>Pentapetalae</taxon>
        <taxon>Caryophyllales</taxon>
        <taxon>Chenopodiaceae</taxon>
        <taxon>Chenopodioideae</taxon>
        <taxon>Anserineae</taxon>
        <taxon>Spinacia</taxon>
    </lineage>
</organism>
<name>A0ABM3QZC8_SPIOL</name>
<dbReference type="RefSeq" id="XP_056688661.1">
    <property type="nucleotide sequence ID" value="XM_056832683.1"/>
</dbReference>
<proteinExistence type="predicted"/>
<dbReference type="PROSITE" id="PS50966">
    <property type="entry name" value="ZF_SWIM"/>
    <property type="match status" value="1"/>
</dbReference>
<keyword evidence="1" id="KW-0862">Zinc</keyword>
<dbReference type="PANTHER" id="PTHR47718">
    <property type="entry name" value="OS01G0519700 PROTEIN"/>
    <property type="match status" value="1"/>
</dbReference>
<protein>
    <submittedName>
        <fullName evidence="4">Protein FAR-RED IMPAIRED RESPONSE 1-like</fullName>
    </submittedName>
</protein>
<feature type="domain" description="SWIM-type" evidence="2">
    <location>
        <begin position="210"/>
        <end position="246"/>
    </location>
</feature>
<evidence type="ECO:0000256" key="1">
    <source>
        <dbReference type="PROSITE-ProRule" id="PRU00325"/>
    </source>
</evidence>
<keyword evidence="1" id="KW-0863">Zinc-finger</keyword>
<dbReference type="Pfam" id="PF10551">
    <property type="entry name" value="MULE"/>
    <property type="match status" value="1"/>
</dbReference>
<gene>
    <name evidence="4" type="primary">LOC130463528</name>
</gene>
<reference evidence="3" key="1">
    <citation type="journal article" date="2021" name="Nat. Commun.">
        <title>Genomic analyses provide insights into spinach domestication and the genetic basis of agronomic traits.</title>
        <authorList>
            <person name="Cai X."/>
            <person name="Sun X."/>
            <person name="Xu C."/>
            <person name="Sun H."/>
            <person name="Wang X."/>
            <person name="Ge C."/>
            <person name="Zhang Z."/>
            <person name="Wang Q."/>
            <person name="Fei Z."/>
            <person name="Jiao C."/>
            <person name="Wang Q."/>
        </authorList>
    </citation>
    <scope>NUCLEOTIDE SEQUENCE [LARGE SCALE GENOMIC DNA]</scope>
    <source>
        <strain evidence="3">cv. Varoflay</strain>
    </source>
</reference>
<dbReference type="Proteomes" id="UP000813463">
    <property type="component" value="Chromosome 6"/>
</dbReference>
<dbReference type="GeneID" id="130463528"/>
<reference evidence="4" key="2">
    <citation type="submission" date="2025-08" db="UniProtKB">
        <authorList>
            <consortium name="RefSeq"/>
        </authorList>
    </citation>
    <scope>IDENTIFICATION</scope>
    <source>
        <tissue evidence="4">Leaf</tissue>
    </source>
</reference>
<accession>A0ABM3QZC8</accession>
<keyword evidence="1" id="KW-0479">Metal-binding</keyword>
<dbReference type="InterPro" id="IPR018289">
    <property type="entry name" value="MULE_transposase_dom"/>
</dbReference>
<keyword evidence="3" id="KW-1185">Reference proteome</keyword>
<sequence>MGGKAPAAIMTDQDAAMRKAIRIAMPMPKTRHRWCMWHIMQKFSRKLGSMTDFPQIKVALQNVIYNSLTPVEFEEGWAEVVETFKLKEAKESYKWLVGLYNQREMWISAYVKHIFWAGMQTTQRVESINSFFDGYLKKNTRLYQFAPRYCKAMESRANDEKAADVNCCRFTRSWLEISDVEVEHTVSDKVWVWSKFLRKEISLAGRKRIYVVMFNKETSFVKCDRKDFECHGIMCRHIIKVLDVEDVENVPAGYIVDRWRKDIQRKHTFVKVAYHDLEKSEEVKRYDRIMNAVEPAALRGSLSEQKLDLVIEGIMNIVLRLDESDALSAVGDNEAGALTSGGNRMAIVRIKTPQGSKSGKTRVLYHKTFQKPAIVRTLAFLNTTTCSRQTPSILGYSADYPPQMAGQVRGTMVYPQQNYNNGVSDQQFQSSGRVSGVVATNLFPSGQTEIRMSMGGIRMTPEGGDVLLSQDRCGISMSQNISGGPISQNISGLHMSQNINGVQMSQNLSVVQISQMSQMSQNAGSIRYFTSNSSSRGGNYQEAGTHCMPANHNQHRHSFQVVNETPHGDHRSYQPTTKHLLQSNPGFLVNEGGCGTHSIHGASGNPVFTQDLLGCHDLTKN</sequence>
<evidence type="ECO:0000313" key="3">
    <source>
        <dbReference type="Proteomes" id="UP000813463"/>
    </source>
</evidence>